<organism evidence="8 9">
    <name type="scientific">Heyndrickxia ginsengihumi</name>
    <dbReference type="NCBI Taxonomy" id="363870"/>
    <lineage>
        <taxon>Bacteria</taxon>
        <taxon>Bacillati</taxon>
        <taxon>Bacillota</taxon>
        <taxon>Bacilli</taxon>
        <taxon>Bacillales</taxon>
        <taxon>Bacillaceae</taxon>
        <taxon>Heyndrickxia</taxon>
    </lineage>
</organism>
<gene>
    <name evidence="7" type="primary">uxaC</name>
    <name evidence="8" type="ORF">NG54_08485</name>
</gene>
<evidence type="ECO:0000256" key="7">
    <source>
        <dbReference type="HAMAP-Rule" id="MF_00675"/>
    </source>
</evidence>
<dbReference type="Gene3D" id="1.10.2020.10">
    <property type="entry name" value="uronate isomerase, domain 2, chain A"/>
    <property type="match status" value="1"/>
</dbReference>
<comment type="caution">
    <text evidence="8">The sequence shown here is derived from an EMBL/GenBank/DDBJ whole genome shotgun (WGS) entry which is preliminary data.</text>
</comment>
<evidence type="ECO:0000256" key="1">
    <source>
        <dbReference type="ARBA" id="ARBA00001165"/>
    </source>
</evidence>
<dbReference type="UniPathway" id="UPA00246"/>
<name>A0A0A6VDL3_9BACI</name>
<evidence type="ECO:0000313" key="8">
    <source>
        <dbReference type="EMBL" id="KHD85583.1"/>
    </source>
</evidence>
<dbReference type="GO" id="GO:0008880">
    <property type="term" value="F:glucuronate isomerase activity"/>
    <property type="evidence" value="ECO:0007669"/>
    <property type="project" value="UniProtKB-UniRule"/>
</dbReference>
<comment type="catalytic activity">
    <reaction evidence="1 7">
        <text>D-glucuronate = D-fructuronate</text>
        <dbReference type="Rhea" id="RHEA:13049"/>
        <dbReference type="ChEBI" id="CHEBI:58720"/>
        <dbReference type="ChEBI" id="CHEBI:59863"/>
        <dbReference type="EC" id="5.3.1.12"/>
    </reaction>
</comment>
<evidence type="ECO:0000313" key="9">
    <source>
        <dbReference type="Proteomes" id="UP000030588"/>
    </source>
</evidence>
<sequence length="467" mass="54508">MATLIDEHYLLDTDTARTLFFDYAKDMPIFDYHCHLPVQEIAEDKRFTNMTELWLSGDHYKWRALRANGITEDYITGDKSDREKFQKWAETVPYLLGNPLFQWTQLELKRYFNINEMLSGHNAETVWEKCNEIIQQPEFSARNLIKRSNVSALCTTDDPVDTLEFHRSLNEDLSFDVKVMPTFRPDMALEIGNQLFINWIEKLENVAGITISTFDDYLEALKQRIDDFHNVGCRLADLGISSQFYLETSESEIRNIFHKRFDLSKLSLEEQVKFRSFMMIFLGKEYSQHGWAMQMHIGGLRNTNTRMFHTIGANTGFDSIADFTFAEDLAKFLDVLDQSASLPKTILYCLNPRDNYMVAAMAGNFQGDVPGKIQFGSAWWFNDQLDGMIEQMKTLANVGMFSKFIGMLTDSRSFLSYTRHEYFRRIMCHLIGTWVERGDYPKDFHMLGSIVQDICFNNIQNYLEIER</sequence>
<dbReference type="Pfam" id="PF02614">
    <property type="entry name" value="UxaC"/>
    <property type="match status" value="1"/>
</dbReference>
<dbReference type="InterPro" id="IPR032466">
    <property type="entry name" value="Metal_Hydrolase"/>
</dbReference>
<dbReference type="AlphaFoldDB" id="A0A0A6VDL3"/>
<dbReference type="OrthoDB" id="9766564at2"/>
<reference evidence="8 9" key="1">
    <citation type="submission" date="2014-10" db="EMBL/GenBank/DDBJ databases">
        <title>Draft genome of phytase producing Bacillus ginsengihumi strain M2.11.</title>
        <authorList>
            <person name="Toymentseva A."/>
            <person name="Boulygina E.A."/>
            <person name="Kazakov S.V."/>
            <person name="Kayumov I."/>
            <person name="Suleimanova A.D."/>
            <person name="Mardanova A.M."/>
            <person name="Maria S.N."/>
            <person name="Sergey M.Y."/>
            <person name="Sharipova M.R."/>
        </authorList>
    </citation>
    <scope>NUCLEOTIDE SEQUENCE [LARGE SCALE GENOMIC DNA]</scope>
    <source>
        <strain evidence="8 9">M2.11</strain>
    </source>
</reference>
<evidence type="ECO:0000256" key="4">
    <source>
        <dbReference type="ARBA" id="ARBA00012546"/>
    </source>
</evidence>
<dbReference type="InterPro" id="IPR003766">
    <property type="entry name" value="Uronate_isomerase"/>
</dbReference>
<evidence type="ECO:0000256" key="6">
    <source>
        <dbReference type="ARBA" id="ARBA00023235"/>
    </source>
</evidence>
<proteinExistence type="inferred from homology"/>
<comment type="pathway">
    <text evidence="2 7">Carbohydrate metabolism; pentose and glucuronate interconversion.</text>
</comment>
<dbReference type="NCBIfam" id="NF002794">
    <property type="entry name" value="PRK02925.1"/>
    <property type="match status" value="1"/>
</dbReference>
<dbReference type="PANTHER" id="PTHR30068:SF4">
    <property type="entry name" value="URONATE ISOMERASE"/>
    <property type="match status" value="1"/>
</dbReference>
<evidence type="ECO:0000256" key="2">
    <source>
        <dbReference type="ARBA" id="ARBA00004892"/>
    </source>
</evidence>
<dbReference type="EMBL" id="JRUN01000020">
    <property type="protein sequence ID" value="KHD85583.1"/>
    <property type="molecule type" value="Genomic_DNA"/>
</dbReference>
<dbReference type="GO" id="GO:0042840">
    <property type="term" value="P:D-glucuronate catabolic process"/>
    <property type="evidence" value="ECO:0007669"/>
    <property type="project" value="TreeGrafter"/>
</dbReference>
<protein>
    <recommendedName>
        <fullName evidence="5 7">Uronate isomerase</fullName>
        <ecNumber evidence="4 7">5.3.1.12</ecNumber>
    </recommendedName>
    <alternativeName>
        <fullName evidence="7">Glucuronate isomerase</fullName>
    </alternativeName>
    <alternativeName>
        <fullName evidence="7">Uronic isomerase</fullName>
    </alternativeName>
</protein>
<dbReference type="RefSeq" id="WP_035354405.1">
    <property type="nucleotide sequence ID" value="NZ_JBCNGA010000030.1"/>
</dbReference>
<dbReference type="STRING" id="363870.NG54_08485"/>
<evidence type="ECO:0000256" key="5">
    <source>
        <dbReference type="ARBA" id="ARBA00020555"/>
    </source>
</evidence>
<keyword evidence="6 7" id="KW-0413">Isomerase</keyword>
<dbReference type="Gene3D" id="3.20.20.140">
    <property type="entry name" value="Metal-dependent hydrolases"/>
    <property type="match status" value="1"/>
</dbReference>
<accession>A0A0A6VDL3</accession>
<dbReference type="GO" id="GO:0019698">
    <property type="term" value="P:D-galacturonate catabolic process"/>
    <property type="evidence" value="ECO:0007669"/>
    <property type="project" value="TreeGrafter"/>
</dbReference>
<dbReference type="HAMAP" id="MF_00675">
    <property type="entry name" value="UxaC"/>
    <property type="match status" value="1"/>
</dbReference>
<comment type="similarity">
    <text evidence="3 7">Belongs to the metallo-dependent hydrolases superfamily. Uronate isomerase family.</text>
</comment>
<dbReference type="Proteomes" id="UP000030588">
    <property type="component" value="Unassembled WGS sequence"/>
</dbReference>
<comment type="catalytic activity">
    <reaction evidence="7">
        <text>aldehydo-D-galacturonate = keto-D-tagaturonate</text>
        <dbReference type="Rhea" id="RHEA:27702"/>
        <dbReference type="ChEBI" id="CHEBI:12952"/>
        <dbReference type="ChEBI" id="CHEBI:17886"/>
    </reaction>
</comment>
<evidence type="ECO:0000256" key="3">
    <source>
        <dbReference type="ARBA" id="ARBA00008397"/>
    </source>
</evidence>
<dbReference type="PANTHER" id="PTHR30068">
    <property type="entry name" value="URONATE ISOMERASE"/>
    <property type="match status" value="1"/>
</dbReference>
<dbReference type="EC" id="5.3.1.12" evidence="4 7"/>
<dbReference type="SUPFAM" id="SSF51556">
    <property type="entry name" value="Metallo-dependent hydrolases"/>
    <property type="match status" value="1"/>
</dbReference>